<geneLocation type="mitochondrion" evidence="2"/>
<accession>A0A514ABY9</accession>
<feature type="transmembrane region" description="Helical" evidence="1">
    <location>
        <begin position="52"/>
        <end position="75"/>
    </location>
</feature>
<keyword evidence="1" id="KW-0472">Membrane</keyword>
<protein>
    <submittedName>
        <fullName evidence="2">NADH dehydrogenase subunit 4L</fullName>
    </submittedName>
</protein>
<reference evidence="2" key="1">
    <citation type="journal article" date="2019" name="Nucleic Acids Res.">
        <title>Coding palindromes in mitochondrial genes of Nematomorpha.</title>
        <authorList>
            <person name="Mikhailov K.V."/>
            <person name="Efeykin B.D."/>
            <person name="Panchin A.Y."/>
            <person name="Knorre D.A."/>
            <person name="Logacheva M.D."/>
            <person name="Penin A.A."/>
            <person name="Muntyan M.S."/>
            <person name="Nikitin M.A."/>
            <person name="Popova O.V."/>
            <person name="Zanegina O.N."/>
            <person name="Vyssokikh M.Y."/>
            <person name="Spiridonov S.E."/>
            <person name="Aleoshin V.V."/>
            <person name="Panchin Y.V."/>
        </authorList>
    </citation>
    <scope>NUCLEOTIDE SEQUENCE</scope>
</reference>
<organism evidence="2">
    <name type="scientific">Gordionus wolterstorffii</name>
    <dbReference type="NCBI Taxonomy" id="190562"/>
    <lineage>
        <taxon>Eukaryota</taxon>
        <taxon>Metazoa</taxon>
        <taxon>Ecdysozoa</taxon>
        <taxon>Nematomorpha</taxon>
        <taxon>Gordioida</taxon>
        <taxon>Chordodea</taxon>
        <taxon>Chordodoidea</taxon>
        <taxon>Parachordodidae</taxon>
        <taxon>Gordionus</taxon>
    </lineage>
</organism>
<evidence type="ECO:0000313" key="2">
    <source>
        <dbReference type="EMBL" id="QDH52431.1"/>
    </source>
</evidence>
<proteinExistence type="predicted"/>
<keyword evidence="1" id="KW-1133">Transmembrane helix</keyword>
<dbReference type="AlphaFoldDB" id="A0A514ABY9"/>
<evidence type="ECO:0000256" key="1">
    <source>
        <dbReference type="SAM" id="Phobius"/>
    </source>
</evidence>
<name>A0A514ABY9_9BILA</name>
<keyword evidence="1" id="KW-0812">Transmembrane</keyword>
<gene>
    <name evidence="2" type="primary">ND4L</name>
</gene>
<dbReference type="EMBL" id="MG257766">
    <property type="protein sequence ID" value="QDH52431.1"/>
    <property type="molecule type" value="Genomic_DNA"/>
</dbReference>
<dbReference type="Gene3D" id="1.10.287.3510">
    <property type="match status" value="1"/>
</dbReference>
<keyword evidence="2" id="KW-0496">Mitochondrion</keyword>
<sequence>MLGVLYLTLICVASCLFLKSNSFLMWLIMVEYLSLTALTINTMYNFWGWTSIMVVIFMMILIITESTLGLSILFLNNNNNNIFNCKI</sequence>